<organism evidence="12 13">
    <name type="scientific">Alkalihalobacterium chitinilyticum</name>
    <dbReference type="NCBI Taxonomy" id="2980103"/>
    <lineage>
        <taxon>Bacteria</taxon>
        <taxon>Bacillati</taxon>
        <taxon>Bacillota</taxon>
        <taxon>Bacilli</taxon>
        <taxon>Bacillales</taxon>
        <taxon>Bacillaceae</taxon>
        <taxon>Alkalihalobacterium</taxon>
    </lineage>
</organism>
<evidence type="ECO:0000313" key="12">
    <source>
        <dbReference type="EMBL" id="MDE5412080.1"/>
    </source>
</evidence>
<comment type="cofactor">
    <cofactor evidence="1">
        <name>FAD</name>
        <dbReference type="ChEBI" id="CHEBI:57692"/>
    </cofactor>
</comment>
<comment type="similarity">
    <text evidence="5">Belongs to the carotenoid/retinoid oxidoreductase family. CrtP subfamily.</text>
</comment>
<dbReference type="EMBL" id="JAOTPO010000001">
    <property type="protein sequence ID" value="MDE5412080.1"/>
    <property type="molecule type" value="Genomic_DNA"/>
</dbReference>
<dbReference type="GO" id="GO:0016491">
    <property type="term" value="F:oxidoreductase activity"/>
    <property type="evidence" value="ECO:0007669"/>
    <property type="project" value="UniProtKB-KW"/>
</dbReference>
<dbReference type="Gene3D" id="3.50.50.60">
    <property type="entry name" value="FAD/NAD(P)-binding domain"/>
    <property type="match status" value="2"/>
</dbReference>
<sequence length="491" mass="55432">MKKVVIIGGGLGGLAAANLLAFNGYKVKLFEKNTHVGGKLKRIQSDGYTFDFGPNTITMPSVFKGIIEQTDKKSEDYFHFKKLDIHTNNHFSNGTTFSFSTDADYMISQLNEMDVFGAKHYKKYLKEVTRLYELSQSHFLPRTFSSLTEYLSPSLGRAFLSVRPFESLDHFHRRYFTDPRVLQSFNRYATYIGSSPYLTPATFSMIAHLELIDGVYYTSGGNATIAEGLAKRAKELGVHIHLNQEVIKINIDNQVATSIKLANGETIEADEVILNGDLLASLPQLINENDRPRFSNVTIQNAEPSISAYVLLIGLNTRLKDLIHHQVYFSQNYQEEFNELLVKKQLPKDPSIYICNSSYTDFSMSPKGDNLFILVNAPPLSRDGTTNEDYEYYKDVIYQKLSRAGLNIRPHIEYEQLITPQSIKQEYNAFRGALYGRASNRRMDAFFRTPNRSKDIANLYFVGGSTHPGGGSPMVVISGQNVANLIINHDK</sequence>
<keyword evidence="2 10" id="KW-0125">Carotenoid biosynthesis</keyword>
<proteinExistence type="inferred from homology"/>
<evidence type="ECO:0000256" key="4">
    <source>
        <dbReference type="ARBA" id="ARBA00037901"/>
    </source>
</evidence>
<evidence type="ECO:0000256" key="1">
    <source>
        <dbReference type="ARBA" id="ARBA00001974"/>
    </source>
</evidence>
<evidence type="ECO:0000256" key="6">
    <source>
        <dbReference type="ARBA" id="ARBA00039159"/>
    </source>
</evidence>
<dbReference type="SUPFAM" id="SSF51905">
    <property type="entry name" value="FAD/NAD(P)-binding domain"/>
    <property type="match status" value="1"/>
</dbReference>
<dbReference type="RefSeq" id="WP_275116701.1">
    <property type="nucleotide sequence ID" value="NZ_JAOTPO010000001.1"/>
</dbReference>
<comment type="pathway">
    <text evidence="4">Carotenoid biosynthesis; staphyloxanthin biosynthesis; staphyloxanthin from farnesyl diphosphate: step 3/5.</text>
</comment>
<dbReference type="PANTHER" id="PTHR43734">
    <property type="entry name" value="PHYTOENE DESATURASE"/>
    <property type="match status" value="1"/>
</dbReference>
<reference evidence="12" key="1">
    <citation type="submission" date="2024-05" db="EMBL/GenBank/DDBJ databases">
        <title>Alkalihalobacillus sp. strain MEB203 novel alkaliphilic bacterium from Lonar Lake, India.</title>
        <authorList>
            <person name="Joshi A."/>
            <person name="Thite S."/>
            <person name="Mengade P."/>
        </authorList>
    </citation>
    <scope>NUCLEOTIDE SEQUENCE</scope>
    <source>
        <strain evidence="12">MEB 203</strain>
    </source>
</reference>
<evidence type="ECO:0000256" key="10">
    <source>
        <dbReference type="RuleBase" id="RU362075"/>
    </source>
</evidence>
<gene>
    <name evidence="12" type="primary">crtI</name>
    <name evidence="12" type="ORF">N7Z68_01605</name>
</gene>
<dbReference type="InterPro" id="IPR002937">
    <property type="entry name" value="Amino_oxidase"/>
</dbReference>
<dbReference type="PANTHER" id="PTHR43734:SF7">
    <property type="entry name" value="4,4'-DIAPONEUROSPORENE OXYGENASE"/>
    <property type="match status" value="1"/>
</dbReference>
<evidence type="ECO:0000256" key="9">
    <source>
        <dbReference type="ARBA" id="ARBA00048532"/>
    </source>
</evidence>
<dbReference type="InterPro" id="IPR036188">
    <property type="entry name" value="FAD/NAD-bd_sf"/>
</dbReference>
<comment type="caution">
    <text evidence="12">The sequence shown here is derived from an EMBL/GenBank/DDBJ whole genome shotgun (WGS) entry which is preliminary data.</text>
</comment>
<evidence type="ECO:0000256" key="8">
    <source>
        <dbReference type="ARBA" id="ARBA00042619"/>
    </source>
</evidence>
<evidence type="ECO:0000256" key="3">
    <source>
        <dbReference type="ARBA" id="ARBA00023002"/>
    </source>
</evidence>
<evidence type="ECO:0000256" key="7">
    <source>
        <dbReference type="ARBA" id="ARBA00041900"/>
    </source>
</evidence>
<accession>A0ABT5V9X2</accession>
<evidence type="ECO:0000313" key="13">
    <source>
        <dbReference type="Proteomes" id="UP001148125"/>
    </source>
</evidence>
<dbReference type="Pfam" id="PF01593">
    <property type="entry name" value="Amino_oxidase"/>
    <property type="match status" value="1"/>
</dbReference>
<dbReference type="NCBIfam" id="TIGR02734">
    <property type="entry name" value="crtI_fam"/>
    <property type="match status" value="1"/>
</dbReference>
<dbReference type="Proteomes" id="UP001148125">
    <property type="component" value="Unassembled WGS sequence"/>
</dbReference>
<dbReference type="InterPro" id="IPR014105">
    <property type="entry name" value="Carotenoid/retinoid_OxRdtase"/>
</dbReference>
<comment type="catalytic activity">
    <reaction evidence="9">
        <text>all-trans-4,4'-diaponeurosporene + 2 AH2 + 2 O2 = 4,4'-diaponeurosporenal + 2 A + 3 H2O</text>
        <dbReference type="Rhea" id="RHEA:56104"/>
        <dbReference type="ChEBI" id="CHEBI:13193"/>
        <dbReference type="ChEBI" id="CHEBI:15377"/>
        <dbReference type="ChEBI" id="CHEBI:15379"/>
        <dbReference type="ChEBI" id="CHEBI:17499"/>
        <dbReference type="ChEBI" id="CHEBI:62743"/>
        <dbReference type="ChEBI" id="CHEBI:79065"/>
    </reaction>
</comment>
<feature type="domain" description="Amine oxidase" evidence="11">
    <location>
        <begin position="11"/>
        <end position="487"/>
    </location>
</feature>
<evidence type="ECO:0000256" key="2">
    <source>
        <dbReference type="ARBA" id="ARBA00022746"/>
    </source>
</evidence>
<evidence type="ECO:0000259" key="11">
    <source>
        <dbReference type="Pfam" id="PF01593"/>
    </source>
</evidence>
<keyword evidence="3 10" id="KW-0560">Oxidoreductase</keyword>
<evidence type="ECO:0000256" key="5">
    <source>
        <dbReference type="ARBA" id="ARBA00038194"/>
    </source>
</evidence>
<name>A0ABT5V9X2_9BACI</name>
<protein>
    <recommendedName>
        <fullName evidence="6">4,4'-diaponeurosporene oxygenase</fullName>
    </recommendedName>
    <alternativeName>
        <fullName evidence="7">4,4'-diaponeurosporene oxidase</fullName>
    </alternativeName>
    <alternativeName>
        <fullName evidence="8">Carotenoid oxidase</fullName>
    </alternativeName>
</protein>
<keyword evidence="13" id="KW-1185">Reference proteome</keyword>